<protein>
    <submittedName>
        <fullName evidence="5">PCRF domain-containing protein</fullName>
    </submittedName>
</protein>
<proteinExistence type="inferred from homology"/>
<dbReference type="SMART" id="SM00937">
    <property type="entry name" value="PCRF"/>
    <property type="match status" value="1"/>
</dbReference>
<comment type="similarity">
    <text evidence="1">Belongs to the prokaryotic/mitochondrial release factor family.</text>
</comment>
<dbReference type="InterPro" id="IPR000352">
    <property type="entry name" value="Pep_chain_release_fac_I"/>
</dbReference>
<dbReference type="RefSeq" id="WP_138107851.1">
    <property type="nucleotide sequence ID" value="NZ_VBRA02000004.1"/>
</dbReference>
<dbReference type="Proteomes" id="UP001192346">
    <property type="component" value="Unassembled WGS sequence"/>
</dbReference>
<dbReference type="InterPro" id="IPR050057">
    <property type="entry name" value="Prokaryotic/Mito_RF"/>
</dbReference>
<evidence type="ECO:0000256" key="1">
    <source>
        <dbReference type="ARBA" id="ARBA00010835"/>
    </source>
</evidence>
<reference evidence="5" key="1">
    <citation type="submission" date="2019-10" db="EMBL/GenBank/DDBJ databases">
        <title>Whole Genome Sequencing and Characterization of Texas Phoenix Palm Decline Phytoplasma Belongs to Lethal Yellowing (16SrIV) Group.</title>
        <authorList>
            <person name="Bao M."/>
        </authorList>
    </citation>
    <scope>NUCLEOTIDE SEQUENCE [LARGE SCALE GENOMIC DNA]</scope>
    <source>
        <strain evidence="5">ACPD</strain>
    </source>
</reference>
<keyword evidence="3" id="KW-0648">Protein biosynthesis</keyword>
<dbReference type="InterPro" id="IPR005139">
    <property type="entry name" value="PCRF"/>
</dbReference>
<evidence type="ECO:0000256" key="2">
    <source>
        <dbReference type="ARBA" id="ARBA00022481"/>
    </source>
</evidence>
<feature type="domain" description="Peptide chain release factor" evidence="4">
    <location>
        <begin position="67"/>
        <end position="178"/>
    </location>
</feature>
<evidence type="ECO:0000256" key="3">
    <source>
        <dbReference type="ARBA" id="ARBA00022917"/>
    </source>
</evidence>
<keyword evidence="6" id="KW-1185">Reference proteome</keyword>
<gene>
    <name evidence="5" type="ORF">FEF22_000335</name>
</gene>
<dbReference type="PANTHER" id="PTHR43804:SF7">
    <property type="entry name" value="LD18447P"/>
    <property type="match status" value="1"/>
</dbReference>
<dbReference type="PANTHER" id="PTHR43804">
    <property type="entry name" value="LD18447P"/>
    <property type="match status" value="1"/>
</dbReference>
<dbReference type="SUPFAM" id="SSF75620">
    <property type="entry name" value="Release factor"/>
    <property type="match status" value="1"/>
</dbReference>
<dbReference type="Pfam" id="PF03462">
    <property type="entry name" value="PCRF"/>
    <property type="match status" value="1"/>
</dbReference>
<keyword evidence="2" id="KW-0488">Methylation</keyword>
<evidence type="ECO:0000259" key="4">
    <source>
        <dbReference type="SMART" id="SM00937"/>
    </source>
</evidence>
<dbReference type="Gene3D" id="6.10.140.1950">
    <property type="match status" value="1"/>
</dbReference>
<dbReference type="InterPro" id="IPR045853">
    <property type="entry name" value="Pep_chain_release_fac_I_sf"/>
</dbReference>
<name>A0ABS5BI28_9MOLU</name>
<evidence type="ECO:0000313" key="5">
    <source>
        <dbReference type="EMBL" id="MBP3059237.1"/>
    </source>
</evidence>
<evidence type="ECO:0000313" key="6">
    <source>
        <dbReference type="Proteomes" id="UP001192346"/>
    </source>
</evidence>
<sequence>MIEKLELIKKRYFLLEKKILENYDNLKNISFLKEFNEIKKNVLVYDEYLALNKEYQKLEQIINENNSISKEEELVFLAQKEKKILEKKIILIKDKLKKLLSSEPKEDNRKVIMEIKGAAGGDESNLFVADLFRAYMKFAENKKWKTEIINLITSSKNGIFSVTVIFSGDNVYSLLKYESGVHRVQRVPITEKQGRIHTSTVKVLVIPYSSEEKFDLKWKDIRVDTFNASGPGGQSVNTTKSAVRLTHLPTGLSVASQTAKSQHQNKEKAFILLKNRIFYKKLSLKHQEQNDIKKRIIGRGERSEKIRTYNYSQNRITDHRVNLTLKKLDFFMEGKINLLIEPLIEQFNNNKN</sequence>
<dbReference type="Pfam" id="PF00472">
    <property type="entry name" value="RF-1"/>
    <property type="match status" value="1"/>
</dbReference>
<dbReference type="Gene3D" id="3.30.160.20">
    <property type="match status" value="1"/>
</dbReference>
<comment type="caution">
    <text evidence="5">The sequence shown here is derived from an EMBL/GenBank/DDBJ whole genome shotgun (WGS) entry which is preliminary data.</text>
</comment>
<dbReference type="EMBL" id="VBRA02000004">
    <property type="protein sequence ID" value="MBP3059237.1"/>
    <property type="molecule type" value="Genomic_DNA"/>
</dbReference>
<dbReference type="Gene3D" id="3.30.70.1660">
    <property type="match status" value="1"/>
</dbReference>
<accession>A0ABS5BI28</accession>
<organism evidence="5 6">
    <name type="scientific">Texas Phoenix palm phytoplasma</name>
    <dbReference type="NCBI Taxonomy" id="176709"/>
    <lineage>
        <taxon>Bacteria</taxon>
        <taxon>Bacillati</taxon>
        <taxon>Mycoplasmatota</taxon>
        <taxon>Mollicutes</taxon>
        <taxon>Acholeplasmatales</taxon>
        <taxon>Acholeplasmataceae</taxon>
        <taxon>Candidatus Phytoplasma</taxon>
        <taxon>16SrIV (Coconut lethal yellows group)</taxon>
    </lineage>
</organism>